<dbReference type="RefSeq" id="WP_216962427.1">
    <property type="nucleotide sequence ID" value="NZ_JAHOPB010000001.1"/>
</dbReference>
<comment type="similarity">
    <text evidence="5">Belongs to the 4-toluene sulfonate uptake permease (TSUP) (TC 2.A.102) family.</text>
</comment>
<feature type="transmembrane region" description="Helical" evidence="5">
    <location>
        <begin position="218"/>
        <end position="240"/>
    </location>
</feature>
<keyword evidence="3 5" id="KW-1133">Transmembrane helix</keyword>
<keyword evidence="7" id="KW-1185">Reference proteome</keyword>
<dbReference type="PANTHER" id="PTHR43483">
    <property type="entry name" value="MEMBRANE TRANSPORTER PROTEIN HI_0806-RELATED"/>
    <property type="match status" value="1"/>
</dbReference>
<feature type="transmembrane region" description="Helical" evidence="5">
    <location>
        <begin position="55"/>
        <end position="76"/>
    </location>
</feature>
<feature type="transmembrane region" description="Helical" evidence="5">
    <location>
        <begin position="150"/>
        <end position="170"/>
    </location>
</feature>
<evidence type="ECO:0000313" key="7">
    <source>
        <dbReference type="Proteomes" id="UP000727907"/>
    </source>
</evidence>
<gene>
    <name evidence="6" type="ORF">KQ910_16330</name>
</gene>
<evidence type="ECO:0000256" key="1">
    <source>
        <dbReference type="ARBA" id="ARBA00004141"/>
    </source>
</evidence>
<accession>A0ABS6INM8</accession>
<keyword evidence="2 5" id="KW-0812">Transmembrane</keyword>
<sequence>METLLSTYPPGAWAALLATGVLIGLLAGLLGVGGGIVAVPVLLEIFEFIGIGEPLGVPLAVGTAQASILIASVTAAGAHWRAGTIDSGLVQSWLPALMAGAVIGLTLGPLAPTWVLTTLFAVVAAGLALKMMAGDRLIIGQSQPERPFSYIAPAIVGGLAAAVGVGGGTLSTPTLTLFSFSIKRAIGAGALFNLVIAIPATVVFLLMDRNTPGRPFDALGDVALFCVATLSLPALFVAPMAARWSARAPVALLRRLFAFCLAVIAVRLLLR</sequence>
<evidence type="ECO:0000256" key="4">
    <source>
        <dbReference type="ARBA" id="ARBA00023136"/>
    </source>
</evidence>
<comment type="subcellular location">
    <subcellularLocation>
        <location evidence="5">Cell membrane</location>
        <topology evidence="5">Multi-pass membrane protein</topology>
    </subcellularLocation>
    <subcellularLocation>
        <location evidence="1">Membrane</location>
        <topology evidence="1">Multi-pass membrane protein</topology>
    </subcellularLocation>
</comment>
<evidence type="ECO:0000256" key="3">
    <source>
        <dbReference type="ARBA" id="ARBA00022989"/>
    </source>
</evidence>
<name>A0ABS6INM8_9HYPH</name>
<dbReference type="Pfam" id="PF01925">
    <property type="entry name" value="TauE"/>
    <property type="match status" value="1"/>
</dbReference>
<proteinExistence type="inferred from homology"/>
<comment type="caution">
    <text evidence="6">The sequence shown here is derived from an EMBL/GenBank/DDBJ whole genome shotgun (WGS) entry which is preliminary data.</text>
</comment>
<dbReference type="PANTHER" id="PTHR43483:SF3">
    <property type="entry name" value="MEMBRANE TRANSPORTER PROTEIN HI_0806-RELATED"/>
    <property type="match status" value="1"/>
</dbReference>
<reference evidence="6 7" key="1">
    <citation type="submission" date="2021-06" db="EMBL/GenBank/DDBJ databases">
        <authorList>
            <person name="Lee D.H."/>
        </authorList>
    </citation>
    <scope>NUCLEOTIDE SEQUENCE [LARGE SCALE GENOMIC DNA]</scope>
    <source>
        <strain evidence="6 7">MMS21-HV4-11</strain>
    </source>
</reference>
<dbReference type="Proteomes" id="UP000727907">
    <property type="component" value="Unassembled WGS sequence"/>
</dbReference>
<evidence type="ECO:0000256" key="5">
    <source>
        <dbReference type="RuleBase" id="RU363041"/>
    </source>
</evidence>
<evidence type="ECO:0000313" key="6">
    <source>
        <dbReference type="EMBL" id="MBU8875342.1"/>
    </source>
</evidence>
<feature type="transmembrane region" description="Helical" evidence="5">
    <location>
        <begin position="185"/>
        <end position="206"/>
    </location>
</feature>
<dbReference type="EMBL" id="JAHOPB010000001">
    <property type="protein sequence ID" value="MBU8875342.1"/>
    <property type="molecule type" value="Genomic_DNA"/>
</dbReference>
<protein>
    <recommendedName>
        <fullName evidence="5">Probable membrane transporter protein</fullName>
    </recommendedName>
</protein>
<keyword evidence="4 5" id="KW-0472">Membrane</keyword>
<organism evidence="6 7">
    <name type="scientific">Reyranella humidisoli</name>
    <dbReference type="NCBI Taxonomy" id="2849149"/>
    <lineage>
        <taxon>Bacteria</taxon>
        <taxon>Pseudomonadati</taxon>
        <taxon>Pseudomonadota</taxon>
        <taxon>Alphaproteobacteria</taxon>
        <taxon>Hyphomicrobiales</taxon>
        <taxon>Reyranellaceae</taxon>
        <taxon>Reyranella</taxon>
    </lineage>
</organism>
<feature type="transmembrane region" description="Helical" evidence="5">
    <location>
        <begin position="252"/>
        <end position="270"/>
    </location>
</feature>
<evidence type="ECO:0000256" key="2">
    <source>
        <dbReference type="ARBA" id="ARBA00022692"/>
    </source>
</evidence>
<feature type="transmembrane region" description="Helical" evidence="5">
    <location>
        <begin position="12"/>
        <end position="43"/>
    </location>
</feature>
<dbReference type="InterPro" id="IPR002781">
    <property type="entry name" value="TM_pro_TauE-like"/>
</dbReference>
<feature type="transmembrane region" description="Helical" evidence="5">
    <location>
        <begin position="96"/>
        <end position="129"/>
    </location>
</feature>
<keyword evidence="5" id="KW-1003">Cell membrane</keyword>